<keyword evidence="2 4" id="KW-0808">Transferase</keyword>
<dbReference type="OrthoDB" id="9807356at2"/>
<feature type="region of interest" description="Disordered" evidence="3">
    <location>
        <begin position="291"/>
        <end position="314"/>
    </location>
</feature>
<dbReference type="InterPro" id="IPR002201">
    <property type="entry name" value="Glyco_trans_9"/>
</dbReference>
<proteinExistence type="predicted"/>
<accession>A0A5C4V1Q2</accession>
<keyword evidence="5" id="KW-1185">Reference proteome</keyword>
<dbReference type="InterPro" id="IPR051199">
    <property type="entry name" value="LPS_LOS_Heptosyltrfase"/>
</dbReference>
<gene>
    <name evidence="4" type="ORF">FH715_14185</name>
</gene>
<dbReference type="AlphaFoldDB" id="A0A5C4V1Q2"/>
<evidence type="ECO:0000256" key="1">
    <source>
        <dbReference type="ARBA" id="ARBA00022676"/>
    </source>
</evidence>
<evidence type="ECO:0000256" key="2">
    <source>
        <dbReference type="ARBA" id="ARBA00022679"/>
    </source>
</evidence>
<dbReference type="Proteomes" id="UP000311713">
    <property type="component" value="Unassembled WGS sequence"/>
</dbReference>
<evidence type="ECO:0000256" key="3">
    <source>
        <dbReference type="SAM" id="MobiDB-lite"/>
    </source>
</evidence>
<organism evidence="4 5">
    <name type="scientific">Streptomyces sedi</name>
    <dbReference type="NCBI Taxonomy" id="555059"/>
    <lineage>
        <taxon>Bacteria</taxon>
        <taxon>Bacillati</taxon>
        <taxon>Actinomycetota</taxon>
        <taxon>Actinomycetes</taxon>
        <taxon>Kitasatosporales</taxon>
        <taxon>Streptomycetaceae</taxon>
        <taxon>Streptomyces</taxon>
    </lineage>
</organism>
<feature type="compositionally biased region" description="Basic and acidic residues" evidence="3">
    <location>
        <begin position="302"/>
        <end position="314"/>
    </location>
</feature>
<dbReference type="Pfam" id="PF01075">
    <property type="entry name" value="Glyco_transf_9"/>
    <property type="match status" value="1"/>
</dbReference>
<dbReference type="SUPFAM" id="SSF53756">
    <property type="entry name" value="UDP-Glycosyltransferase/glycogen phosphorylase"/>
    <property type="match status" value="1"/>
</dbReference>
<dbReference type="GO" id="GO:0008713">
    <property type="term" value="F:ADP-heptose-lipopolysaccharide heptosyltransferase activity"/>
    <property type="evidence" value="ECO:0007669"/>
    <property type="project" value="TreeGrafter"/>
</dbReference>
<comment type="caution">
    <text evidence="4">The sequence shown here is derived from an EMBL/GenBank/DDBJ whole genome shotgun (WGS) entry which is preliminary data.</text>
</comment>
<dbReference type="PANTHER" id="PTHR30160:SF1">
    <property type="entry name" value="LIPOPOLYSACCHARIDE 1,2-N-ACETYLGLUCOSAMINETRANSFERASE-RELATED"/>
    <property type="match status" value="1"/>
</dbReference>
<dbReference type="CDD" id="cd03789">
    <property type="entry name" value="GT9_LPS_heptosyltransferase"/>
    <property type="match status" value="1"/>
</dbReference>
<evidence type="ECO:0000313" key="4">
    <source>
        <dbReference type="EMBL" id="TNM29881.1"/>
    </source>
</evidence>
<keyword evidence="1" id="KW-0328">Glycosyltransferase</keyword>
<dbReference type="PANTHER" id="PTHR30160">
    <property type="entry name" value="TETRAACYLDISACCHARIDE 4'-KINASE-RELATED"/>
    <property type="match status" value="1"/>
</dbReference>
<dbReference type="GO" id="GO:0005829">
    <property type="term" value="C:cytosol"/>
    <property type="evidence" value="ECO:0007669"/>
    <property type="project" value="TreeGrafter"/>
</dbReference>
<dbReference type="GO" id="GO:0009244">
    <property type="term" value="P:lipopolysaccharide core region biosynthetic process"/>
    <property type="evidence" value="ECO:0007669"/>
    <property type="project" value="TreeGrafter"/>
</dbReference>
<reference evidence="4 5" key="1">
    <citation type="submission" date="2019-06" db="EMBL/GenBank/DDBJ databases">
        <title>Draft genome of Streptomyces sedi sp. JCM16909.</title>
        <authorList>
            <person name="Klykleung N."/>
            <person name="Tanasupawat S."/>
            <person name="Kudo T."/>
            <person name="Yuki M."/>
            <person name="Ohkuma M."/>
        </authorList>
    </citation>
    <scope>NUCLEOTIDE SEQUENCE [LARGE SCALE GENOMIC DNA]</scope>
    <source>
        <strain evidence="4 5">JCM 16909</strain>
    </source>
</reference>
<sequence>MSTASPPRRSPCGPPASPRDAVAPRLLVLRALGLGDLLTVVPALHALRGAFPGHRLVLAAPGALSDVVAAVGAVDALLPASAPGRAVPERLDWRGPPPEVAVDLHGRDAHSLRPLLALNPGRVISYARPPAPAWREREHERARWCRLLRGHGVPADPARIGLAGPRAPSPAPGAVLVHPGAEAVARRWPAERFAVVARALAADHRVLVTAGPGEERLGHRVAALAGLPRAAVLTGLPLAALSSLVAEARAVLVGDTGVAHLATAHATPSVVLFGPVAPELWGPPRSFRHRALWHPGPGGDPRPGDPHGPEPDARLLRITVPEVLAAFDRVTSGAERDGGQPT</sequence>
<protein>
    <submittedName>
        <fullName evidence="4">Glycosyltransferase family 9 protein</fullName>
    </submittedName>
</protein>
<evidence type="ECO:0000313" key="5">
    <source>
        <dbReference type="Proteomes" id="UP000311713"/>
    </source>
</evidence>
<dbReference type="EMBL" id="VDGT01000009">
    <property type="protein sequence ID" value="TNM29881.1"/>
    <property type="molecule type" value="Genomic_DNA"/>
</dbReference>
<name>A0A5C4V1Q2_9ACTN</name>
<dbReference type="Gene3D" id="3.40.50.2000">
    <property type="entry name" value="Glycogen Phosphorylase B"/>
    <property type="match status" value="2"/>
</dbReference>